<keyword evidence="4" id="KW-1185">Reference proteome</keyword>
<dbReference type="PANTHER" id="PTHR43689">
    <property type="entry name" value="HYDROLASE"/>
    <property type="match status" value="1"/>
</dbReference>
<keyword evidence="1" id="KW-0732">Signal</keyword>
<dbReference type="Gene3D" id="3.40.50.1820">
    <property type="entry name" value="alpha/beta hydrolase"/>
    <property type="match status" value="1"/>
</dbReference>
<keyword evidence="3" id="KW-0378">Hydrolase</keyword>
<dbReference type="KEGG" id="dal:Dalk_1565"/>
<dbReference type="PRINTS" id="PR00412">
    <property type="entry name" value="EPOXHYDRLASE"/>
</dbReference>
<dbReference type="EMBL" id="CP001322">
    <property type="protein sequence ID" value="ACL03263.1"/>
    <property type="molecule type" value="Genomic_DNA"/>
</dbReference>
<organism evidence="3 4">
    <name type="scientific">Desulfatibacillum aliphaticivorans</name>
    <dbReference type="NCBI Taxonomy" id="218208"/>
    <lineage>
        <taxon>Bacteria</taxon>
        <taxon>Pseudomonadati</taxon>
        <taxon>Thermodesulfobacteriota</taxon>
        <taxon>Desulfobacteria</taxon>
        <taxon>Desulfobacterales</taxon>
        <taxon>Desulfatibacillaceae</taxon>
        <taxon>Desulfatibacillum</taxon>
    </lineage>
</organism>
<dbReference type="PRINTS" id="PR00111">
    <property type="entry name" value="ABHYDROLASE"/>
</dbReference>
<dbReference type="eggNOG" id="COG2267">
    <property type="taxonomic scope" value="Bacteria"/>
</dbReference>
<dbReference type="InterPro" id="IPR000073">
    <property type="entry name" value="AB_hydrolase_1"/>
</dbReference>
<evidence type="ECO:0000256" key="1">
    <source>
        <dbReference type="SAM" id="SignalP"/>
    </source>
</evidence>
<sequence>MHRYLIVAVLACCFGCASTMPLDNSARSSAPGSFVQLSQGKVHYSLDGPEDGEVVVLVHGFSTPMFIWERTVPALTDAGFQVLTYDLYGRGYSDRPDVKYNEDLFDSQLEELLDALDIKQPVNLLGLSMGGAIVTIFTARHPEKVSRVGMIAPAGFPVKIPFTAKLVRIPGLGDFLMSVMGDRTIRKSAAKSFYDQSQVKPFLAKFEEQMKYKGYKRAILRTLKDFNLNDQEEAFKAVGKLGKPVLLIWGENDQTVPYEHHEKVMAAIPQTEFHSIENAAHVPHYEKHGVVSPIIAAFFED</sequence>
<dbReference type="HOGENOM" id="CLU_020336_11_0_7"/>
<dbReference type="RefSeq" id="WP_012610697.1">
    <property type="nucleotide sequence ID" value="NC_011768.1"/>
</dbReference>
<dbReference type="Pfam" id="PF00561">
    <property type="entry name" value="Abhydrolase_1"/>
    <property type="match status" value="1"/>
</dbReference>
<evidence type="ECO:0000313" key="3">
    <source>
        <dbReference type="EMBL" id="ACL03263.1"/>
    </source>
</evidence>
<dbReference type="InterPro" id="IPR029058">
    <property type="entry name" value="AB_hydrolase_fold"/>
</dbReference>
<dbReference type="GO" id="GO:0016787">
    <property type="term" value="F:hydrolase activity"/>
    <property type="evidence" value="ECO:0007669"/>
    <property type="project" value="UniProtKB-KW"/>
</dbReference>
<name>B8FAG7_DESAL</name>
<evidence type="ECO:0000259" key="2">
    <source>
        <dbReference type="Pfam" id="PF00561"/>
    </source>
</evidence>
<accession>B8FAG7</accession>
<reference evidence="3 4" key="1">
    <citation type="journal article" date="2012" name="Environ. Microbiol.">
        <title>The genome sequence of Desulfatibacillum alkenivorans AK-01: a blueprint for anaerobic alkane oxidation.</title>
        <authorList>
            <person name="Callaghan A.V."/>
            <person name="Morris B.E."/>
            <person name="Pereira I.A."/>
            <person name="McInerney M.J."/>
            <person name="Austin R.N."/>
            <person name="Groves J.T."/>
            <person name="Kukor J.J."/>
            <person name="Suflita J.M."/>
            <person name="Young L.Y."/>
            <person name="Zylstra G.J."/>
            <person name="Wawrik B."/>
        </authorList>
    </citation>
    <scope>NUCLEOTIDE SEQUENCE [LARGE SCALE GENOMIC DNA]</scope>
    <source>
        <strain evidence="3 4">AK-01</strain>
    </source>
</reference>
<dbReference type="PANTHER" id="PTHR43689:SF8">
    <property type="entry name" value="ALPHA_BETA-HYDROLASES SUPERFAMILY PROTEIN"/>
    <property type="match status" value="1"/>
</dbReference>
<dbReference type="SUPFAM" id="SSF53474">
    <property type="entry name" value="alpha/beta-Hydrolases"/>
    <property type="match status" value="1"/>
</dbReference>
<dbReference type="InterPro" id="IPR000639">
    <property type="entry name" value="Epox_hydrolase-like"/>
</dbReference>
<evidence type="ECO:0000313" key="4">
    <source>
        <dbReference type="Proteomes" id="UP000000739"/>
    </source>
</evidence>
<feature type="chain" id="PRO_5002871976" evidence="1">
    <location>
        <begin position="20"/>
        <end position="301"/>
    </location>
</feature>
<proteinExistence type="predicted"/>
<protein>
    <submittedName>
        <fullName evidence="3">Alpha/beta hydrolase fold protein</fullName>
    </submittedName>
</protein>
<dbReference type="AlphaFoldDB" id="B8FAG7"/>
<feature type="domain" description="AB hydrolase-1" evidence="2">
    <location>
        <begin position="54"/>
        <end position="287"/>
    </location>
</feature>
<gene>
    <name evidence="3" type="ordered locus">Dalk_1565</name>
</gene>
<feature type="signal peptide" evidence="1">
    <location>
        <begin position="1"/>
        <end position="19"/>
    </location>
</feature>
<dbReference type="Proteomes" id="UP000000739">
    <property type="component" value="Chromosome"/>
</dbReference>